<dbReference type="PANTHER" id="PTHR11552">
    <property type="entry name" value="GLUCOSE-METHANOL-CHOLINE GMC OXIDOREDUCTASE"/>
    <property type="match status" value="1"/>
</dbReference>
<dbReference type="Proteomes" id="UP001221757">
    <property type="component" value="Unassembled WGS sequence"/>
</dbReference>
<feature type="domain" description="Glucose-methanol-choline oxidoreductase C-terminal" evidence="2">
    <location>
        <begin position="23"/>
        <end position="107"/>
    </location>
</feature>
<dbReference type="GO" id="GO:0050660">
    <property type="term" value="F:flavin adenine dinucleotide binding"/>
    <property type="evidence" value="ECO:0007669"/>
    <property type="project" value="InterPro"/>
</dbReference>
<name>A0AAD7GF74_MYCRO</name>
<organism evidence="3 4">
    <name type="scientific">Mycena rosella</name>
    <name type="common">Pink bonnet</name>
    <name type="synonym">Agaricus rosellus</name>
    <dbReference type="NCBI Taxonomy" id="1033263"/>
    <lineage>
        <taxon>Eukaryota</taxon>
        <taxon>Fungi</taxon>
        <taxon>Dikarya</taxon>
        <taxon>Basidiomycota</taxon>
        <taxon>Agaricomycotina</taxon>
        <taxon>Agaricomycetes</taxon>
        <taxon>Agaricomycetidae</taxon>
        <taxon>Agaricales</taxon>
        <taxon>Marasmiineae</taxon>
        <taxon>Mycenaceae</taxon>
        <taxon>Mycena</taxon>
    </lineage>
</organism>
<dbReference type="PANTHER" id="PTHR11552:SF147">
    <property type="entry name" value="CHOLINE DEHYDROGENASE, MITOCHONDRIAL"/>
    <property type="match status" value="1"/>
</dbReference>
<dbReference type="Gene3D" id="3.30.560.10">
    <property type="entry name" value="Glucose Oxidase, domain 3"/>
    <property type="match status" value="1"/>
</dbReference>
<protein>
    <recommendedName>
        <fullName evidence="2">Glucose-methanol-choline oxidoreductase C-terminal domain-containing protein</fullName>
    </recommendedName>
</protein>
<dbReference type="InterPro" id="IPR007867">
    <property type="entry name" value="GMC_OxRtase_C"/>
</dbReference>
<accession>A0AAD7GF74</accession>
<dbReference type="AlphaFoldDB" id="A0AAD7GF74"/>
<evidence type="ECO:0000256" key="1">
    <source>
        <dbReference type="ARBA" id="ARBA00001974"/>
    </source>
</evidence>
<dbReference type="InterPro" id="IPR012132">
    <property type="entry name" value="GMC_OxRdtase"/>
</dbReference>
<evidence type="ECO:0000259" key="2">
    <source>
        <dbReference type="Pfam" id="PF05199"/>
    </source>
</evidence>
<evidence type="ECO:0000313" key="4">
    <source>
        <dbReference type="Proteomes" id="UP001221757"/>
    </source>
</evidence>
<evidence type="ECO:0000313" key="3">
    <source>
        <dbReference type="EMBL" id="KAJ7692134.1"/>
    </source>
</evidence>
<gene>
    <name evidence="3" type="ORF">B0H17DRAFT_1284684</name>
</gene>
<dbReference type="EMBL" id="JARKIE010000054">
    <property type="protein sequence ID" value="KAJ7692134.1"/>
    <property type="molecule type" value="Genomic_DNA"/>
</dbReference>
<dbReference type="Pfam" id="PF05199">
    <property type="entry name" value="GMC_oxred_C"/>
    <property type="match status" value="1"/>
</dbReference>
<dbReference type="SUPFAM" id="SSF54373">
    <property type="entry name" value="FAD-linked reductases, C-terminal domain"/>
    <property type="match status" value="1"/>
</dbReference>
<reference evidence="3" key="1">
    <citation type="submission" date="2023-03" db="EMBL/GenBank/DDBJ databases">
        <title>Massive genome expansion in bonnet fungi (Mycena s.s.) driven by repeated elements and novel gene families across ecological guilds.</title>
        <authorList>
            <consortium name="Lawrence Berkeley National Laboratory"/>
            <person name="Harder C.B."/>
            <person name="Miyauchi S."/>
            <person name="Viragh M."/>
            <person name="Kuo A."/>
            <person name="Thoen E."/>
            <person name="Andreopoulos B."/>
            <person name="Lu D."/>
            <person name="Skrede I."/>
            <person name="Drula E."/>
            <person name="Henrissat B."/>
            <person name="Morin E."/>
            <person name="Kohler A."/>
            <person name="Barry K."/>
            <person name="LaButti K."/>
            <person name="Morin E."/>
            <person name="Salamov A."/>
            <person name="Lipzen A."/>
            <person name="Mereny Z."/>
            <person name="Hegedus B."/>
            <person name="Baldrian P."/>
            <person name="Stursova M."/>
            <person name="Weitz H."/>
            <person name="Taylor A."/>
            <person name="Grigoriev I.V."/>
            <person name="Nagy L.G."/>
            <person name="Martin F."/>
            <person name="Kauserud H."/>
        </authorList>
    </citation>
    <scope>NUCLEOTIDE SEQUENCE</scope>
    <source>
        <strain evidence="3">CBHHK067</strain>
    </source>
</reference>
<comment type="cofactor">
    <cofactor evidence="1">
        <name>FAD</name>
        <dbReference type="ChEBI" id="CHEBI:57692"/>
    </cofactor>
</comment>
<proteinExistence type="predicted"/>
<comment type="caution">
    <text evidence="3">The sequence shown here is derived from an EMBL/GenBank/DDBJ whole genome shotgun (WGS) entry which is preliminary data.</text>
</comment>
<keyword evidence="4" id="KW-1185">Reference proteome</keyword>
<sequence length="127" mass="13777">MGRVGSYSCNRDFMTIVTAVTAPSSRGDLTLNTANPFDQPNINPNLLGSDFDLTVMAAAVQAARNFLKANAWKGYVIRELEDLAAATDAVKLKAYIQNNSGTVFHPVEPPACLQRALSSAWSIRTWS</sequence>
<dbReference type="GO" id="GO:0016614">
    <property type="term" value="F:oxidoreductase activity, acting on CH-OH group of donors"/>
    <property type="evidence" value="ECO:0007669"/>
    <property type="project" value="InterPro"/>
</dbReference>